<reference evidence="2 3" key="1">
    <citation type="submission" date="2015-05" db="EMBL/GenBank/DDBJ databases">
        <title>Genome sequencing and analysis of members of genus Stenotrophomonas.</title>
        <authorList>
            <person name="Patil P.P."/>
            <person name="Midha S."/>
            <person name="Patil P.B."/>
        </authorList>
    </citation>
    <scope>NUCLEOTIDE SEQUENCE [LARGE SCALE GENOMIC DNA]</scope>
    <source>
        <strain evidence="2 3">DSM 18941</strain>
    </source>
</reference>
<accession>A0A0R0CQL7</accession>
<evidence type="ECO:0000313" key="3">
    <source>
        <dbReference type="Proteomes" id="UP000051863"/>
    </source>
</evidence>
<dbReference type="PANTHER" id="PTHR34203:SF15">
    <property type="entry name" value="SLL1173 PROTEIN"/>
    <property type="match status" value="1"/>
</dbReference>
<dbReference type="PANTHER" id="PTHR34203">
    <property type="entry name" value="METHYLTRANSFERASE, FKBM FAMILY PROTEIN"/>
    <property type="match status" value="1"/>
</dbReference>
<dbReference type="InterPro" id="IPR029063">
    <property type="entry name" value="SAM-dependent_MTases_sf"/>
</dbReference>
<dbReference type="InterPro" id="IPR052514">
    <property type="entry name" value="SAM-dependent_MTase"/>
</dbReference>
<dbReference type="Proteomes" id="UP000051863">
    <property type="component" value="Unassembled WGS sequence"/>
</dbReference>
<dbReference type="AlphaFoldDB" id="A0A0R0CQL7"/>
<dbReference type="SUPFAM" id="SSF53335">
    <property type="entry name" value="S-adenosyl-L-methionine-dependent methyltransferases"/>
    <property type="match status" value="1"/>
</dbReference>
<evidence type="ECO:0000259" key="1">
    <source>
        <dbReference type="Pfam" id="PF05050"/>
    </source>
</evidence>
<dbReference type="NCBIfam" id="TIGR01444">
    <property type="entry name" value="fkbM_fam"/>
    <property type="match status" value="1"/>
</dbReference>
<organism evidence="2 3">
    <name type="scientific">Stenotrophomonas terrae</name>
    <dbReference type="NCBI Taxonomy" id="405446"/>
    <lineage>
        <taxon>Bacteria</taxon>
        <taxon>Pseudomonadati</taxon>
        <taxon>Pseudomonadota</taxon>
        <taxon>Gammaproteobacteria</taxon>
        <taxon>Lysobacterales</taxon>
        <taxon>Lysobacteraceae</taxon>
        <taxon>Stenotrophomonas</taxon>
    </lineage>
</organism>
<dbReference type="Pfam" id="PF05050">
    <property type="entry name" value="Methyltransf_21"/>
    <property type="match status" value="1"/>
</dbReference>
<sequence>MNQQALELQAQGQNWLKNARRDGIAIMGTGGMAGDLHDACVQLGIEVHAFITSSATLSHHRGLPVHALAQTPDALLVKPIWIGIFNHGDSSDLVQLRRQCLASGFSEVLVPQQFYALVEAQMGWRYWLAPLHAYEQQQTSIAQARALLADAESIAVFDAILDFRTGTKLDESLPRSAGPQYFPVDLLPALPHSTNVYLDGGAYDGDTVSLAVEKLSPTQVLAFEPDPDNFRKLVTHVASIDLPATLFPLGISDAVRFLRFRSDNGAGCAVDGTGDSQIQVVDLDSIVSKLPIDFLKLDIEGCEVEALHGARQLISTRKPFLAIAGYHRWDDLWKIPTLIHAINPDYTIKLRLHCANSFDAVFYAYNA</sequence>
<dbReference type="RefSeq" id="WP_057628125.1">
    <property type="nucleotide sequence ID" value="NZ_LDJJ01000026.1"/>
</dbReference>
<dbReference type="EMBL" id="LDJJ01000026">
    <property type="protein sequence ID" value="KRG67937.1"/>
    <property type="molecule type" value="Genomic_DNA"/>
</dbReference>
<dbReference type="Gene3D" id="3.40.50.150">
    <property type="entry name" value="Vaccinia Virus protein VP39"/>
    <property type="match status" value="1"/>
</dbReference>
<name>A0A0R0CQL7_9GAMM</name>
<dbReference type="InterPro" id="IPR006342">
    <property type="entry name" value="FkbM_mtfrase"/>
</dbReference>
<feature type="domain" description="Methyltransferase FkbM" evidence="1">
    <location>
        <begin position="199"/>
        <end position="322"/>
    </location>
</feature>
<dbReference type="PATRIC" id="fig|405446.3.peg.1047"/>
<comment type="caution">
    <text evidence="2">The sequence shown here is derived from an EMBL/GenBank/DDBJ whole genome shotgun (WGS) entry which is preliminary data.</text>
</comment>
<protein>
    <recommendedName>
        <fullName evidence="1">Methyltransferase FkbM domain-containing protein</fullName>
    </recommendedName>
</protein>
<keyword evidence="3" id="KW-1185">Reference proteome</keyword>
<dbReference type="OrthoDB" id="9814604at2"/>
<proteinExistence type="predicted"/>
<gene>
    <name evidence="2" type="ORF">ABB27_07995</name>
</gene>
<evidence type="ECO:0000313" key="2">
    <source>
        <dbReference type="EMBL" id="KRG67937.1"/>
    </source>
</evidence>